<dbReference type="GO" id="GO:0006310">
    <property type="term" value="P:DNA recombination"/>
    <property type="evidence" value="ECO:0007669"/>
    <property type="project" value="InterPro"/>
</dbReference>
<dbReference type="Gene3D" id="2.40.50.140">
    <property type="entry name" value="Nucleic acid-binding proteins"/>
    <property type="match status" value="1"/>
</dbReference>
<name>C6LK04_9FIRM</name>
<dbReference type="GO" id="GO:0003910">
    <property type="term" value="F:DNA ligase (ATP) activity"/>
    <property type="evidence" value="ECO:0007669"/>
    <property type="project" value="UniProtKB-EC"/>
</dbReference>
<dbReference type="Gene3D" id="3.30.470.30">
    <property type="entry name" value="DNA ligase/mRNA capping enzyme"/>
    <property type="match status" value="1"/>
</dbReference>
<keyword evidence="7" id="KW-1185">Reference proteome</keyword>
<comment type="caution">
    <text evidence="6">The sequence shown here is derived from an EMBL/GenBank/DDBJ whole genome shotgun (WGS) entry which is preliminary data.</text>
</comment>
<dbReference type="GO" id="GO:0006281">
    <property type="term" value="P:DNA repair"/>
    <property type="evidence" value="ECO:0007669"/>
    <property type="project" value="InterPro"/>
</dbReference>
<reference evidence="6" key="1">
    <citation type="submission" date="2009-07" db="EMBL/GenBank/DDBJ databases">
        <authorList>
            <person name="Weinstock G."/>
            <person name="Sodergren E."/>
            <person name="Clifton S."/>
            <person name="Fulton L."/>
            <person name="Fulton B."/>
            <person name="Courtney L."/>
            <person name="Fronick C."/>
            <person name="Harrison M."/>
            <person name="Strong C."/>
            <person name="Farmer C."/>
            <person name="Delahaunty K."/>
            <person name="Markovic C."/>
            <person name="Hall O."/>
            <person name="Minx P."/>
            <person name="Tomlinson C."/>
            <person name="Mitreva M."/>
            <person name="Nelson J."/>
            <person name="Hou S."/>
            <person name="Wollam A."/>
            <person name="Pepin K.H."/>
            <person name="Johnson M."/>
            <person name="Bhonagiri V."/>
            <person name="Nash W.E."/>
            <person name="Warren W."/>
            <person name="Chinwalla A."/>
            <person name="Mardis E.R."/>
            <person name="Wilson R.K."/>
        </authorList>
    </citation>
    <scope>NUCLEOTIDE SEQUENCE [LARGE SCALE GENOMIC DNA]</scope>
    <source>
        <strain evidence="6">DSM 14469</strain>
    </source>
</reference>
<evidence type="ECO:0000313" key="6">
    <source>
        <dbReference type="EMBL" id="EET59082.1"/>
    </source>
</evidence>
<dbReference type="SUPFAM" id="SSF56091">
    <property type="entry name" value="DNA ligase/mRNA capping enzyme, catalytic domain"/>
    <property type="match status" value="1"/>
</dbReference>
<comment type="similarity">
    <text evidence="1">Belongs to the ATP-dependent DNA ligase family.</text>
</comment>
<evidence type="ECO:0000259" key="5">
    <source>
        <dbReference type="PROSITE" id="PS50160"/>
    </source>
</evidence>
<dbReference type="PANTHER" id="PTHR45674:SF4">
    <property type="entry name" value="DNA LIGASE 1"/>
    <property type="match status" value="1"/>
</dbReference>
<dbReference type="PANTHER" id="PTHR45674">
    <property type="entry name" value="DNA LIGASE 1/3 FAMILY MEMBER"/>
    <property type="match status" value="1"/>
</dbReference>
<evidence type="ECO:0000256" key="1">
    <source>
        <dbReference type="ARBA" id="ARBA00007572"/>
    </source>
</evidence>
<evidence type="ECO:0000256" key="2">
    <source>
        <dbReference type="ARBA" id="ARBA00012727"/>
    </source>
</evidence>
<dbReference type="Proteomes" id="UP000005561">
    <property type="component" value="Unassembled WGS sequence"/>
</dbReference>
<protein>
    <recommendedName>
        <fullName evidence="2">DNA ligase (ATP)</fullName>
        <ecNumber evidence="2">6.5.1.1</ecNumber>
    </recommendedName>
</protein>
<dbReference type="eggNOG" id="COG1793">
    <property type="taxonomic scope" value="Bacteria"/>
</dbReference>
<accession>C6LK04</accession>
<dbReference type="EMBL" id="ACCL02000022">
    <property type="protein sequence ID" value="EET59082.1"/>
    <property type="molecule type" value="Genomic_DNA"/>
</dbReference>
<comment type="catalytic activity">
    <reaction evidence="4">
        <text>ATP + (deoxyribonucleotide)n-3'-hydroxyl + 5'-phospho-(deoxyribonucleotide)m = (deoxyribonucleotide)n+m + AMP + diphosphate.</text>
        <dbReference type="EC" id="6.5.1.1"/>
    </reaction>
</comment>
<dbReference type="AlphaFoldDB" id="C6LK04"/>
<dbReference type="RefSeq" id="WP_006863754.1">
    <property type="nucleotide sequence ID" value="NZ_ACCL02000022.1"/>
</dbReference>
<dbReference type="EC" id="6.5.1.1" evidence="2"/>
<dbReference type="InterPro" id="IPR012340">
    <property type="entry name" value="NA-bd_OB-fold"/>
</dbReference>
<keyword evidence="3" id="KW-0436">Ligase</keyword>
<dbReference type="SUPFAM" id="SSF50249">
    <property type="entry name" value="Nucleic acid-binding proteins"/>
    <property type="match status" value="1"/>
</dbReference>
<gene>
    <name evidence="6" type="ORF">BRYFOR_08991</name>
</gene>
<evidence type="ECO:0000256" key="4">
    <source>
        <dbReference type="ARBA" id="ARBA00034003"/>
    </source>
</evidence>
<feature type="domain" description="ATP-dependent DNA ligase family profile" evidence="5">
    <location>
        <begin position="107"/>
        <end position="234"/>
    </location>
</feature>
<dbReference type="Pfam" id="PF01068">
    <property type="entry name" value="DNA_ligase_A_M"/>
    <property type="match status" value="1"/>
</dbReference>
<dbReference type="GO" id="GO:0005524">
    <property type="term" value="F:ATP binding"/>
    <property type="evidence" value="ECO:0007669"/>
    <property type="project" value="InterPro"/>
</dbReference>
<dbReference type="Pfam" id="PF04679">
    <property type="entry name" value="DNA_ligase_A_C"/>
    <property type="match status" value="1"/>
</dbReference>
<proteinExistence type="inferred from homology"/>
<dbReference type="PROSITE" id="PS50160">
    <property type="entry name" value="DNA_LIGASE_A3"/>
    <property type="match status" value="1"/>
</dbReference>
<dbReference type="InterPro" id="IPR050191">
    <property type="entry name" value="ATP-dep_DNA_ligase"/>
</dbReference>
<dbReference type="InterPro" id="IPR012310">
    <property type="entry name" value="DNA_ligase_ATP-dep_cent"/>
</dbReference>
<dbReference type="Gene3D" id="3.30.1490.70">
    <property type="match status" value="1"/>
</dbReference>
<dbReference type="STRING" id="168384.SAMN05660368_03344"/>
<dbReference type="OrthoDB" id="9802472at2"/>
<evidence type="ECO:0000313" key="7">
    <source>
        <dbReference type="Proteomes" id="UP000005561"/>
    </source>
</evidence>
<organism evidence="6 7">
    <name type="scientific">Marvinbryantia formatexigens DSM 14469</name>
    <dbReference type="NCBI Taxonomy" id="478749"/>
    <lineage>
        <taxon>Bacteria</taxon>
        <taxon>Bacillati</taxon>
        <taxon>Bacillota</taxon>
        <taxon>Clostridia</taxon>
        <taxon>Lachnospirales</taxon>
        <taxon>Lachnospiraceae</taxon>
        <taxon>Marvinbryantia</taxon>
    </lineage>
</organism>
<sequence>MDLFDSRSASPMLIARQMEAFDDPDYIYELKMDGFRCLAYIRDGIVDLRNKRNMQMLGKFPELKNIYRNVKGTCILDGEVVVLVNGVPDFFRLQKRTLLTDPFKIDLEMARYPAAFVAFDCLYLKGQELIWNPLMDRKEKLQRIITESPRIAAARFIEAQGKALYQAADAQKLEGVVAKKKDSIYLMGKRTKEWVKFKRMADEEFVVTGYIPKGQRIFSLIIAKYHGDMLVYKGHVTSGVTREEISSLEVSMRNPFRMLPVGNEEAIWVVPDHVCVVEYMPNTLNSLRQPVFKGFRDDVFPEEVQIEKK</sequence>
<dbReference type="CDD" id="cd07971">
    <property type="entry name" value="OBF_DNA_ligase_LigD"/>
    <property type="match status" value="1"/>
</dbReference>
<evidence type="ECO:0000256" key="3">
    <source>
        <dbReference type="ARBA" id="ARBA00022598"/>
    </source>
</evidence>
<dbReference type="InterPro" id="IPR012309">
    <property type="entry name" value="DNA_ligase_ATP-dep_C"/>
</dbReference>
<dbReference type="CDD" id="cd07906">
    <property type="entry name" value="Adenylation_DNA_ligase_LigD_LigC"/>
    <property type="match status" value="1"/>
</dbReference>